<evidence type="ECO:0000313" key="2">
    <source>
        <dbReference type="Proteomes" id="UP000712600"/>
    </source>
</evidence>
<reference evidence="1" key="1">
    <citation type="submission" date="2019-12" db="EMBL/GenBank/DDBJ databases">
        <title>Genome sequencing and annotation of Brassica cretica.</title>
        <authorList>
            <person name="Studholme D.J."/>
            <person name="Sarris P."/>
        </authorList>
    </citation>
    <scope>NUCLEOTIDE SEQUENCE</scope>
    <source>
        <strain evidence="1">PFS-109/04</strain>
        <tissue evidence="1">Leaf</tissue>
    </source>
</reference>
<dbReference type="AlphaFoldDB" id="A0A8S9Q519"/>
<proteinExistence type="predicted"/>
<sequence>MTLGLIKVSKLAEISECSQLRTLRLPDSLLPARVMGDIRKHKMVGCNNWTVICI</sequence>
<comment type="caution">
    <text evidence="1">The sequence shown here is derived from an EMBL/GenBank/DDBJ whole genome shotgun (WGS) entry which is preliminary data.</text>
</comment>
<name>A0A8S9Q519_BRACR</name>
<gene>
    <name evidence="1" type="ORF">F2Q69_00047272</name>
</gene>
<evidence type="ECO:0000313" key="1">
    <source>
        <dbReference type="EMBL" id="KAF3527121.1"/>
    </source>
</evidence>
<protein>
    <submittedName>
        <fullName evidence="1">Uncharacterized protein</fullName>
    </submittedName>
</protein>
<accession>A0A8S9Q519</accession>
<dbReference type="Proteomes" id="UP000712600">
    <property type="component" value="Unassembled WGS sequence"/>
</dbReference>
<organism evidence="1 2">
    <name type="scientific">Brassica cretica</name>
    <name type="common">Mustard</name>
    <dbReference type="NCBI Taxonomy" id="69181"/>
    <lineage>
        <taxon>Eukaryota</taxon>
        <taxon>Viridiplantae</taxon>
        <taxon>Streptophyta</taxon>
        <taxon>Embryophyta</taxon>
        <taxon>Tracheophyta</taxon>
        <taxon>Spermatophyta</taxon>
        <taxon>Magnoliopsida</taxon>
        <taxon>eudicotyledons</taxon>
        <taxon>Gunneridae</taxon>
        <taxon>Pentapetalae</taxon>
        <taxon>rosids</taxon>
        <taxon>malvids</taxon>
        <taxon>Brassicales</taxon>
        <taxon>Brassicaceae</taxon>
        <taxon>Brassiceae</taxon>
        <taxon>Brassica</taxon>
    </lineage>
</organism>
<dbReference type="EMBL" id="QGKX02001347">
    <property type="protein sequence ID" value="KAF3527121.1"/>
    <property type="molecule type" value="Genomic_DNA"/>
</dbReference>